<reference evidence="11 12" key="1">
    <citation type="submission" date="2016-11" db="EMBL/GenBank/DDBJ databases">
        <authorList>
            <person name="Jaros S."/>
            <person name="Januszkiewicz K."/>
            <person name="Wedrychowicz H."/>
        </authorList>
    </citation>
    <scope>NUCLEOTIDE SEQUENCE [LARGE SCALE GENOMIC DNA]</scope>
    <source>
        <strain evidence="11 12">DSM 15929</strain>
    </source>
</reference>
<dbReference type="PANTHER" id="PTHR43797:SF2">
    <property type="entry name" value="HOMOCYSTEINE_CYSTEINE SYNTHASE"/>
    <property type="match status" value="1"/>
</dbReference>
<dbReference type="Gene3D" id="3.40.640.10">
    <property type="entry name" value="Type I PLP-dependent aspartate aminotransferase-like (Major domain)"/>
    <property type="match status" value="1"/>
</dbReference>
<dbReference type="GO" id="GO:0071269">
    <property type="term" value="P:L-homocysteine biosynthetic process"/>
    <property type="evidence" value="ECO:0007669"/>
    <property type="project" value="TreeGrafter"/>
</dbReference>
<comment type="cofactor">
    <cofactor evidence="1 10">
        <name>pyridoxal 5'-phosphate</name>
        <dbReference type="ChEBI" id="CHEBI:597326"/>
    </cofactor>
</comment>
<evidence type="ECO:0000256" key="10">
    <source>
        <dbReference type="RuleBase" id="RU362118"/>
    </source>
</evidence>
<dbReference type="GO" id="GO:0019346">
    <property type="term" value="P:transsulfuration"/>
    <property type="evidence" value="ECO:0007669"/>
    <property type="project" value="InterPro"/>
</dbReference>
<protein>
    <recommendedName>
        <fullName evidence="5">homocysteine desulfhydrase</fullName>
        <ecNumber evidence="5">4.4.1.2</ecNumber>
    </recommendedName>
    <alternativeName>
        <fullName evidence="6">Homocysteine desulfhydrase</fullName>
    </alternativeName>
</protein>
<feature type="modified residue" description="N6-(pyridoxal phosphate)lysine" evidence="9">
    <location>
        <position position="207"/>
    </location>
</feature>
<dbReference type="GO" id="GO:0047982">
    <property type="term" value="F:homocysteine desulfhydrase activity"/>
    <property type="evidence" value="ECO:0007669"/>
    <property type="project" value="UniProtKB-EC"/>
</dbReference>
<dbReference type="Proteomes" id="UP000184386">
    <property type="component" value="Unassembled WGS sequence"/>
</dbReference>
<dbReference type="EC" id="4.4.1.2" evidence="5"/>
<comment type="catalytic activity">
    <reaction evidence="7">
        <text>L-homocysteine + H2O = 2-oxobutanoate + hydrogen sulfide + NH4(+) + H(+)</text>
        <dbReference type="Rhea" id="RHEA:14501"/>
        <dbReference type="ChEBI" id="CHEBI:15377"/>
        <dbReference type="ChEBI" id="CHEBI:15378"/>
        <dbReference type="ChEBI" id="CHEBI:16763"/>
        <dbReference type="ChEBI" id="CHEBI:28938"/>
        <dbReference type="ChEBI" id="CHEBI:29919"/>
        <dbReference type="ChEBI" id="CHEBI:58199"/>
        <dbReference type="EC" id="4.4.1.2"/>
    </reaction>
    <physiologicalReaction direction="left-to-right" evidence="7">
        <dbReference type="Rhea" id="RHEA:14502"/>
    </physiologicalReaction>
</comment>
<dbReference type="PIRSF" id="PIRSF001434">
    <property type="entry name" value="CGS"/>
    <property type="match status" value="1"/>
</dbReference>
<evidence type="ECO:0000256" key="4">
    <source>
        <dbReference type="ARBA" id="ARBA00022898"/>
    </source>
</evidence>
<organism evidence="11 12">
    <name type="scientific">Anaerocolumna jejuensis DSM 15929</name>
    <dbReference type="NCBI Taxonomy" id="1121322"/>
    <lineage>
        <taxon>Bacteria</taxon>
        <taxon>Bacillati</taxon>
        <taxon>Bacillota</taxon>
        <taxon>Clostridia</taxon>
        <taxon>Lachnospirales</taxon>
        <taxon>Lachnospiraceae</taxon>
        <taxon>Anaerocolumna</taxon>
    </lineage>
</organism>
<dbReference type="SUPFAM" id="SSF53383">
    <property type="entry name" value="PLP-dependent transferases"/>
    <property type="match status" value="1"/>
</dbReference>
<dbReference type="InterPro" id="IPR015421">
    <property type="entry name" value="PyrdxlP-dep_Trfase_major"/>
</dbReference>
<dbReference type="InterPro" id="IPR015424">
    <property type="entry name" value="PyrdxlP-dep_Trfase"/>
</dbReference>
<dbReference type="RefSeq" id="WP_073274566.1">
    <property type="nucleotide sequence ID" value="NZ_FRAC01000008.1"/>
</dbReference>
<evidence type="ECO:0000313" key="12">
    <source>
        <dbReference type="Proteomes" id="UP000184386"/>
    </source>
</evidence>
<evidence type="ECO:0000256" key="5">
    <source>
        <dbReference type="ARBA" id="ARBA00047175"/>
    </source>
</evidence>
<evidence type="ECO:0000313" key="11">
    <source>
        <dbReference type="EMBL" id="SHJ96641.1"/>
    </source>
</evidence>
<keyword evidence="3" id="KW-0808">Transferase</keyword>
<dbReference type="Gene3D" id="3.90.1150.10">
    <property type="entry name" value="Aspartate Aminotransferase, domain 1"/>
    <property type="match status" value="1"/>
</dbReference>
<dbReference type="GO" id="GO:0030170">
    <property type="term" value="F:pyridoxal phosphate binding"/>
    <property type="evidence" value="ECO:0007669"/>
    <property type="project" value="InterPro"/>
</dbReference>
<keyword evidence="11" id="KW-0456">Lyase</keyword>
<dbReference type="PANTHER" id="PTHR43797">
    <property type="entry name" value="HOMOCYSTEINE/CYSTEINE SYNTHASE"/>
    <property type="match status" value="1"/>
</dbReference>
<sequence length="431" mass="46730">MSYDFDTLKVQGGYDASLHNNAVSVPIYQTAAFGLGDSYRADRLFSFSEDDPIYTRLSNPTVDILEKRLAALHGAAGAIALASGMAAVSYALLNAAGKGGRILTTARLYGGTVDAFTSIFPDIGLEIDIIENPDDVSAFERGLKSNTRAIYIESLTNPFATIPDMNKIAGIAHSRKIPLIVDNTIATPYLLNPFEYGADVVVYSATKGLSGHGNVIAGAVIESGKFNYGSGNFPHFERPLWFLRGTDNIERNILQVFPKTPFTGRLRAVHLNYLGAALSPFDAYLVLLGLETLSERVSKQVANALAVIQYLENSPHVKWVCHPAAKNNPYKSLAEKYFPKGAGGVLSFGFKGTEEEKRRFLAATKVFGYQANIGDARSLIINPTETTHVELTPGQRELVGLGTDTIRLSLGLESPKDLIADLEQAFKEVFG</sequence>
<evidence type="ECO:0000256" key="1">
    <source>
        <dbReference type="ARBA" id="ARBA00001933"/>
    </source>
</evidence>
<dbReference type="InterPro" id="IPR006235">
    <property type="entry name" value="OAc-hSer/O-AcSer_sulfhydrylase"/>
</dbReference>
<accession>A0A1M6NLP3</accession>
<evidence type="ECO:0000256" key="8">
    <source>
        <dbReference type="ARBA" id="ARBA00052699"/>
    </source>
</evidence>
<dbReference type="InterPro" id="IPR000277">
    <property type="entry name" value="Cys/Met-Metab_PyrdxlP-dep_enz"/>
</dbReference>
<dbReference type="GO" id="GO:0004124">
    <property type="term" value="F:cysteine synthase activity"/>
    <property type="evidence" value="ECO:0007669"/>
    <property type="project" value="TreeGrafter"/>
</dbReference>
<keyword evidence="12" id="KW-1185">Reference proteome</keyword>
<dbReference type="AlphaFoldDB" id="A0A1M6NLP3"/>
<dbReference type="Pfam" id="PF01053">
    <property type="entry name" value="Cys_Met_Meta_PP"/>
    <property type="match status" value="1"/>
</dbReference>
<dbReference type="OrthoDB" id="9780685at2"/>
<comment type="similarity">
    <text evidence="2 10">Belongs to the trans-sulfuration enzymes family.</text>
</comment>
<evidence type="ECO:0000256" key="7">
    <source>
        <dbReference type="ARBA" id="ARBA00048780"/>
    </source>
</evidence>
<dbReference type="FunFam" id="3.40.640.10:FF:000046">
    <property type="entry name" value="Cystathionine gamma-lyase"/>
    <property type="match status" value="1"/>
</dbReference>
<dbReference type="InterPro" id="IPR015422">
    <property type="entry name" value="PyrdxlP-dep_Trfase_small"/>
</dbReference>
<dbReference type="GO" id="GO:0003961">
    <property type="term" value="F:O-acetylhomoserine aminocarboxypropyltransferase activity"/>
    <property type="evidence" value="ECO:0007669"/>
    <property type="project" value="TreeGrafter"/>
</dbReference>
<dbReference type="GO" id="GO:0018826">
    <property type="term" value="F:methionine gamma-lyase activity"/>
    <property type="evidence" value="ECO:0007669"/>
    <property type="project" value="UniProtKB-EC"/>
</dbReference>
<name>A0A1M6NLP3_9FIRM</name>
<keyword evidence="4 9" id="KW-0663">Pyridoxal phosphate</keyword>
<dbReference type="STRING" id="1121322.SAMN02745136_01356"/>
<comment type="catalytic activity">
    <reaction evidence="8">
        <text>L-methionine + H2O = methanethiol + 2-oxobutanoate + NH4(+)</text>
        <dbReference type="Rhea" id="RHEA:23800"/>
        <dbReference type="ChEBI" id="CHEBI:15377"/>
        <dbReference type="ChEBI" id="CHEBI:16007"/>
        <dbReference type="ChEBI" id="CHEBI:16763"/>
        <dbReference type="ChEBI" id="CHEBI:28938"/>
        <dbReference type="ChEBI" id="CHEBI:57844"/>
        <dbReference type="EC" id="4.4.1.11"/>
    </reaction>
    <physiologicalReaction direction="left-to-right" evidence="8">
        <dbReference type="Rhea" id="RHEA:23801"/>
    </physiologicalReaction>
</comment>
<proteinExistence type="inferred from homology"/>
<dbReference type="EMBL" id="FRAC01000008">
    <property type="protein sequence ID" value="SHJ96641.1"/>
    <property type="molecule type" value="Genomic_DNA"/>
</dbReference>
<dbReference type="GO" id="GO:0005737">
    <property type="term" value="C:cytoplasm"/>
    <property type="evidence" value="ECO:0007669"/>
    <property type="project" value="TreeGrafter"/>
</dbReference>
<evidence type="ECO:0000256" key="2">
    <source>
        <dbReference type="ARBA" id="ARBA00009077"/>
    </source>
</evidence>
<gene>
    <name evidence="11" type="ORF">SAMN02745136_01356</name>
</gene>
<evidence type="ECO:0000256" key="6">
    <source>
        <dbReference type="ARBA" id="ARBA00047199"/>
    </source>
</evidence>
<evidence type="ECO:0000256" key="9">
    <source>
        <dbReference type="PIRSR" id="PIRSR001434-2"/>
    </source>
</evidence>
<evidence type="ECO:0000256" key="3">
    <source>
        <dbReference type="ARBA" id="ARBA00022679"/>
    </source>
</evidence>
<dbReference type="GO" id="GO:0006535">
    <property type="term" value="P:cysteine biosynthetic process from serine"/>
    <property type="evidence" value="ECO:0007669"/>
    <property type="project" value="TreeGrafter"/>
</dbReference>